<dbReference type="Gene3D" id="2.30.30.180">
    <property type="entry name" value="Ribosome maturation factor RimP, C-terminal domain"/>
    <property type="match status" value="1"/>
</dbReference>
<protein>
    <recommendedName>
        <fullName evidence="3">Ribosome maturation factor RimP</fullName>
    </recommendedName>
</protein>
<comment type="similarity">
    <text evidence="3">Belongs to the RimP family.</text>
</comment>
<dbReference type="PANTHER" id="PTHR33867:SF1">
    <property type="entry name" value="RIBOSOME MATURATION FACTOR RIMP"/>
    <property type="match status" value="1"/>
</dbReference>
<comment type="caution">
    <text evidence="6">The sequence shown here is derived from an EMBL/GenBank/DDBJ whole genome shotgun (WGS) entry which is preliminary data.</text>
</comment>
<dbReference type="InterPro" id="IPR035956">
    <property type="entry name" value="RimP_N_sf"/>
</dbReference>
<dbReference type="SUPFAM" id="SSF74942">
    <property type="entry name" value="YhbC-like, C-terminal domain"/>
    <property type="match status" value="1"/>
</dbReference>
<keyword evidence="7" id="KW-1185">Reference proteome</keyword>
<accession>A0ABP7Q1M3</accession>
<dbReference type="InterPro" id="IPR028989">
    <property type="entry name" value="RimP_N"/>
</dbReference>
<evidence type="ECO:0000256" key="3">
    <source>
        <dbReference type="HAMAP-Rule" id="MF_01077"/>
    </source>
</evidence>
<dbReference type="Pfam" id="PF02576">
    <property type="entry name" value="RimP_N"/>
    <property type="match status" value="1"/>
</dbReference>
<evidence type="ECO:0000259" key="4">
    <source>
        <dbReference type="Pfam" id="PF02576"/>
    </source>
</evidence>
<dbReference type="Proteomes" id="UP001501337">
    <property type="component" value="Unassembled WGS sequence"/>
</dbReference>
<keyword evidence="1 3" id="KW-0963">Cytoplasm</keyword>
<keyword evidence="2 3" id="KW-0690">Ribosome biogenesis</keyword>
<comment type="function">
    <text evidence="3">Required for maturation of 30S ribosomal subunits.</text>
</comment>
<comment type="subcellular location">
    <subcellularLocation>
        <location evidence="3">Cytoplasm</location>
    </subcellularLocation>
</comment>
<organism evidence="6 7">
    <name type="scientific">Allohahella marinimesophila</name>
    <dbReference type="NCBI Taxonomy" id="1054972"/>
    <lineage>
        <taxon>Bacteria</taxon>
        <taxon>Pseudomonadati</taxon>
        <taxon>Pseudomonadota</taxon>
        <taxon>Gammaproteobacteria</taxon>
        <taxon>Oceanospirillales</taxon>
        <taxon>Hahellaceae</taxon>
        <taxon>Allohahella</taxon>
    </lineage>
</organism>
<proteinExistence type="inferred from homology"/>
<feature type="domain" description="Ribosome maturation factor RimP N-terminal" evidence="4">
    <location>
        <begin position="33"/>
        <end position="106"/>
    </location>
</feature>
<dbReference type="CDD" id="cd01734">
    <property type="entry name" value="YlxS_C"/>
    <property type="match status" value="1"/>
</dbReference>
<name>A0ABP7Q1M3_9GAMM</name>
<evidence type="ECO:0000259" key="5">
    <source>
        <dbReference type="Pfam" id="PF17384"/>
    </source>
</evidence>
<evidence type="ECO:0000313" key="6">
    <source>
        <dbReference type="EMBL" id="GAA3974824.1"/>
    </source>
</evidence>
<sequence length="174" mass="19452">MGYKALFLFVPVLTQALKVQTGVSRKDDLEQTISGVIEALGYVFWGLEFHAQGNRSLLRIYIDKDGDAGVTVDDCAEASRQVSAVLDVEDIIAGRYTLEVSSPGWDRPLFNLPHYQANVGEVIELRLRSPHAGRRKFKGLLKAVEGDEIVLESDNEEHVFPFDYIDKANVVPQF</sequence>
<dbReference type="InterPro" id="IPR028998">
    <property type="entry name" value="RimP_C"/>
</dbReference>
<dbReference type="InterPro" id="IPR003728">
    <property type="entry name" value="Ribosome_maturation_RimP"/>
</dbReference>
<dbReference type="RefSeq" id="WP_344808773.1">
    <property type="nucleotide sequence ID" value="NZ_BAABBO010000018.1"/>
</dbReference>
<evidence type="ECO:0000256" key="2">
    <source>
        <dbReference type="ARBA" id="ARBA00022517"/>
    </source>
</evidence>
<feature type="domain" description="Ribosome maturation factor RimP C-terminal" evidence="5">
    <location>
        <begin position="109"/>
        <end position="174"/>
    </location>
</feature>
<gene>
    <name evidence="3 6" type="primary">rimP</name>
    <name evidence="6" type="ORF">GCM10022278_34800</name>
</gene>
<dbReference type="PANTHER" id="PTHR33867">
    <property type="entry name" value="RIBOSOME MATURATION FACTOR RIMP"/>
    <property type="match status" value="1"/>
</dbReference>
<dbReference type="SUPFAM" id="SSF75420">
    <property type="entry name" value="YhbC-like, N-terminal domain"/>
    <property type="match status" value="1"/>
</dbReference>
<dbReference type="EMBL" id="BAABBO010000018">
    <property type="protein sequence ID" value="GAA3974824.1"/>
    <property type="molecule type" value="Genomic_DNA"/>
</dbReference>
<reference evidence="7" key="1">
    <citation type="journal article" date="2019" name="Int. J. Syst. Evol. Microbiol.">
        <title>The Global Catalogue of Microorganisms (GCM) 10K type strain sequencing project: providing services to taxonomists for standard genome sequencing and annotation.</title>
        <authorList>
            <consortium name="The Broad Institute Genomics Platform"/>
            <consortium name="The Broad Institute Genome Sequencing Center for Infectious Disease"/>
            <person name="Wu L."/>
            <person name="Ma J."/>
        </authorList>
    </citation>
    <scope>NUCLEOTIDE SEQUENCE [LARGE SCALE GENOMIC DNA]</scope>
    <source>
        <strain evidence="7">JCM 17555</strain>
    </source>
</reference>
<dbReference type="NCBIfam" id="NF000927">
    <property type="entry name" value="PRK00092.1-1"/>
    <property type="match status" value="1"/>
</dbReference>
<dbReference type="InterPro" id="IPR036847">
    <property type="entry name" value="RimP_C_sf"/>
</dbReference>
<evidence type="ECO:0000256" key="1">
    <source>
        <dbReference type="ARBA" id="ARBA00022490"/>
    </source>
</evidence>
<dbReference type="Gene3D" id="3.30.300.70">
    <property type="entry name" value="RimP-like superfamily, N-terminal"/>
    <property type="match status" value="1"/>
</dbReference>
<dbReference type="Pfam" id="PF17384">
    <property type="entry name" value="DUF150_C"/>
    <property type="match status" value="1"/>
</dbReference>
<evidence type="ECO:0000313" key="7">
    <source>
        <dbReference type="Proteomes" id="UP001501337"/>
    </source>
</evidence>
<dbReference type="HAMAP" id="MF_01077">
    <property type="entry name" value="RimP"/>
    <property type="match status" value="1"/>
</dbReference>